<dbReference type="Gene3D" id="3.30.420.10">
    <property type="entry name" value="Ribonuclease H-like superfamily/Ribonuclease H"/>
    <property type="match status" value="1"/>
</dbReference>
<dbReference type="InterPro" id="IPR036397">
    <property type="entry name" value="RNaseH_sf"/>
</dbReference>
<evidence type="ECO:0008006" key="3">
    <source>
        <dbReference type="Google" id="ProtNLM"/>
    </source>
</evidence>
<dbReference type="AlphaFoldDB" id="A0AAV3QTB7"/>
<protein>
    <recommendedName>
        <fullName evidence="3">Transposase</fullName>
    </recommendedName>
</protein>
<name>A0AAV3QTB7_LITER</name>
<sequence>MSKSMVHNRMREGFMREGFTRRHSNPTKPLLTKLNEKVRLEFCISMIDPDKSNINGKPTFVDIPRFVVKTNEWFDGKIGVFPNVCTQAARRSIKNRVAGTRETKPILDNARPHTKMEDPEFLEAAKKDSFDIRLCFQPPNSPDINVLDLGFFASIQALQHKEPPNSIDQLVAAVQNSFDKYEPEFLNDVFLSLQQTMVEVLKVLGKNNYKSPHMSKGKLKRIDQLPICLSF</sequence>
<dbReference type="Proteomes" id="UP001454036">
    <property type="component" value="Unassembled WGS sequence"/>
</dbReference>
<dbReference type="GO" id="GO:0003676">
    <property type="term" value="F:nucleic acid binding"/>
    <property type="evidence" value="ECO:0007669"/>
    <property type="project" value="InterPro"/>
</dbReference>
<evidence type="ECO:0000313" key="2">
    <source>
        <dbReference type="Proteomes" id="UP001454036"/>
    </source>
</evidence>
<accession>A0AAV3QTB7</accession>
<evidence type="ECO:0000313" key="1">
    <source>
        <dbReference type="EMBL" id="GAA0166471.1"/>
    </source>
</evidence>
<gene>
    <name evidence="1" type="ORF">LIER_40194</name>
</gene>
<reference evidence="1 2" key="1">
    <citation type="submission" date="2024-01" db="EMBL/GenBank/DDBJ databases">
        <title>The complete chloroplast genome sequence of Lithospermum erythrorhizon: insights into the phylogenetic relationship among Boraginaceae species and the maternal lineages of purple gromwells.</title>
        <authorList>
            <person name="Okada T."/>
            <person name="Watanabe K."/>
        </authorList>
    </citation>
    <scope>NUCLEOTIDE SEQUENCE [LARGE SCALE GENOMIC DNA]</scope>
</reference>
<dbReference type="PANTHER" id="PTHR47169:SF2">
    <property type="entry name" value="OS01G0541250 PROTEIN"/>
    <property type="match status" value="1"/>
</dbReference>
<proteinExistence type="predicted"/>
<comment type="caution">
    <text evidence="1">The sequence shown here is derived from an EMBL/GenBank/DDBJ whole genome shotgun (WGS) entry which is preliminary data.</text>
</comment>
<organism evidence="1 2">
    <name type="scientific">Lithospermum erythrorhizon</name>
    <name type="common">Purple gromwell</name>
    <name type="synonym">Lithospermum officinale var. erythrorhizon</name>
    <dbReference type="NCBI Taxonomy" id="34254"/>
    <lineage>
        <taxon>Eukaryota</taxon>
        <taxon>Viridiplantae</taxon>
        <taxon>Streptophyta</taxon>
        <taxon>Embryophyta</taxon>
        <taxon>Tracheophyta</taxon>
        <taxon>Spermatophyta</taxon>
        <taxon>Magnoliopsida</taxon>
        <taxon>eudicotyledons</taxon>
        <taxon>Gunneridae</taxon>
        <taxon>Pentapetalae</taxon>
        <taxon>asterids</taxon>
        <taxon>lamiids</taxon>
        <taxon>Boraginales</taxon>
        <taxon>Boraginaceae</taxon>
        <taxon>Boraginoideae</taxon>
        <taxon>Lithospermeae</taxon>
        <taxon>Lithospermum</taxon>
    </lineage>
</organism>
<dbReference type="EMBL" id="BAABME010022727">
    <property type="protein sequence ID" value="GAA0166471.1"/>
    <property type="molecule type" value="Genomic_DNA"/>
</dbReference>
<keyword evidence="2" id="KW-1185">Reference proteome</keyword>
<dbReference type="PANTHER" id="PTHR47169">
    <property type="entry name" value="OS01G0541250 PROTEIN"/>
    <property type="match status" value="1"/>
</dbReference>